<organism evidence="1 2">
    <name type="scientific">Cryptococcus amylolentus CBS 6273</name>
    <dbReference type="NCBI Taxonomy" id="1296118"/>
    <lineage>
        <taxon>Eukaryota</taxon>
        <taxon>Fungi</taxon>
        <taxon>Dikarya</taxon>
        <taxon>Basidiomycota</taxon>
        <taxon>Agaricomycotina</taxon>
        <taxon>Tremellomycetes</taxon>
        <taxon>Tremellales</taxon>
        <taxon>Cryptococcaceae</taxon>
        <taxon>Cryptococcus</taxon>
    </lineage>
</organism>
<dbReference type="Proteomes" id="UP000095149">
    <property type="component" value="Unassembled WGS sequence"/>
</dbReference>
<gene>
    <name evidence="1" type="ORF">I350_00951</name>
</gene>
<accession>A0A1E3KBI5</accession>
<reference evidence="1 2" key="1">
    <citation type="submission" date="2016-06" db="EMBL/GenBank/DDBJ databases">
        <title>Evolution of pathogenesis and genome organization in the Tremellales.</title>
        <authorList>
            <person name="Cuomo C."/>
            <person name="Litvintseva A."/>
            <person name="Heitman J."/>
            <person name="Chen Y."/>
            <person name="Sun S."/>
            <person name="Springer D."/>
            <person name="Dromer F."/>
            <person name="Young S."/>
            <person name="Zeng Q."/>
            <person name="Chapman S."/>
            <person name="Gujja S."/>
            <person name="Saif S."/>
            <person name="Birren B."/>
        </authorList>
    </citation>
    <scope>NUCLEOTIDE SEQUENCE [LARGE SCALE GENOMIC DNA]</scope>
    <source>
        <strain evidence="1 2">CBS 6273</strain>
    </source>
</reference>
<dbReference type="EMBL" id="MEKH01000002">
    <property type="protein sequence ID" value="ODO10356.1"/>
    <property type="molecule type" value="Genomic_DNA"/>
</dbReference>
<comment type="caution">
    <text evidence="1">The sequence shown here is derived from an EMBL/GenBank/DDBJ whole genome shotgun (WGS) entry which is preliminary data.</text>
</comment>
<proteinExistence type="predicted"/>
<sequence>MRWIKANCAFAATGPYSSLYKDMDGFIVRFQCYQQQLGLAMEMLVDWEAAHHVPRTWEAIVNARKNTPWRPTPSSATSSSRYSHCPSPFFIYAVKDIFELISHLRTKPLMEMLGDVVPDYDNNADHLRAGTTGSSGCHTRPAEGTVRFFKAGTPVCVASNVQQGK</sequence>
<evidence type="ECO:0000313" key="1">
    <source>
        <dbReference type="EMBL" id="ODO10356.1"/>
    </source>
</evidence>
<dbReference type="OrthoDB" id="10320825at2759"/>
<evidence type="ECO:0000313" key="2">
    <source>
        <dbReference type="Proteomes" id="UP000095149"/>
    </source>
</evidence>
<dbReference type="AlphaFoldDB" id="A0A1E3KBI5"/>
<name>A0A1E3KBI5_9TREE</name>
<protein>
    <submittedName>
        <fullName evidence="1">Uncharacterized protein</fullName>
    </submittedName>
</protein>